<evidence type="ECO:0000313" key="4">
    <source>
        <dbReference type="Proteomes" id="UP000480556"/>
    </source>
</evidence>
<reference evidence="3 4" key="1">
    <citation type="submission" date="2019-10" db="EMBL/GenBank/DDBJ databases">
        <authorList>
            <person name="Dong K."/>
        </authorList>
    </citation>
    <scope>NUCLEOTIDE SEQUENCE [LARGE SCALE GENOMIC DNA]</scope>
    <source>
        <strain evidence="2">Dk386</strain>
        <strain evidence="3">dk386</strain>
        <strain evidence="1">Dk771</strain>
        <strain evidence="4">dk771</strain>
    </source>
</reference>
<sequence length="411" mass="47063">MSGSNDIIVHAMIINKIIREQHQKRENRTAPLIRANLHPHNKNAIKLINFLETQREKYGYASSCASDFTKTPTLSNISKEYLFDGNLLDDRHDVEKTNLAVENIYQTQYRRYLAVITHALDHHVYSMPATTGDHVPIILYEKNDIFYLYIALLNVQDDITIDENTGEILDTTSLNSNTFKIALKVDINGMYDHYIKLKEQENNATEDNTTDLPNYVWWVQKGKEQIPQYVQNFIPVKYKIDDAKTTKHLMLTLRGYLGTSPFANNDRDVIDKLVYNLLADKAEQKLPVNITSDIDPIINEIAAQRDIDLSSNLFKNYRIANGFKDDEVGNVFFPDRTTVKGLGQLKFDIKVEGSEPIKISGMRSHAGNTIELNEEDPDSPYVKIKVELRDVATLRQQLNQGTINEPKESED</sequence>
<dbReference type="Proteomes" id="UP000480556">
    <property type="component" value="Unassembled WGS sequence"/>
</dbReference>
<organism evidence="1 4">
    <name type="scientific">Acinetobacter wanghuae</name>
    <dbReference type="NCBI Taxonomy" id="2662362"/>
    <lineage>
        <taxon>Bacteria</taxon>
        <taxon>Pseudomonadati</taxon>
        <taxon>Pseudomonadota</taxon>
        <taxon>Gammaproteobacteria</taxon>
        <taxon>Moraxellales</taxon>
        <taxon>Moraxellaceae</taxon>
        <taxon>Acinetobacter</taxon>
    </lineage>
</organism>
<keyword evidence="3" id="KW-1185">Reference proteome</keyword>
<gene>
    <name evidence="2" type="ORF">GFH30_00915</name>
    <name evidence="1" type="ORF">GHJ48_05975</name>
</gene>
<proteinExistence type="predicted"/>
<dbReference type="EMBL" id="CP045650">
    <property type="protein sequence ID" value="QGA10045.1"/>
    <property type="molecule type" value="Genomic_DNA"/>
</dbReference>
<dbReference type="GO" id="GO:0009295">
    <property type="term" value="C:nucleoid"/>
    <property type="evidence" value="ECO:0007669"/>
    <property type="project" value="InterPro"/>
</dbReference>
<evidence type="ECO:0008006" key="5">
    <source>
        <dbReference type="Google" id="ProtNLM"/>
    </source>
</evidence>
<accession>A0A5Q0NYX7</accession>
<name>A0A5Q0NYX7_9GAMM</name>
<evidence type="ECO:0000313" key="1">
    <source>
        <dbReference type="EMBL" id="MQW91948.1"/>
    </source>
</evidence>
<evidence type="ECO:0000313" key="2">
    <source>
        <dbReference type="EMBL" id="QGA10045.1"/>
    </source>
</evidence>
<dbReference type="Proteomes" id="UP000327478">
    <property type="component" value="Chromosome"/>
</dbReference>
<dbReference type="Pfam" id="PF04245">
    <property type="entry name" value="NA37"/>
    <property type="match status" value="1"/>
</dbReference>
<dbReference type="EMBL" id="WITK01000006">
    <property type="protein sequence ID" value="MQW91948.1"/>
    <property type="molecule type" value="Genomic_DNA"/>
</dbReference>
<protein>
    <recommendedName>
        <fullName evidence="5">Nucleoid-associated protein</fullName>
    </recommendedName>
</protein>
<evidence type="ECO:0000313" key="3">
    <source>
        <dbReference type="Proteomes" id="UP000327478"/>
    </source>
</evidence>
<dbReference type="RefSeq" id="WP_153370293.1">
    <property type="nucleotide sequence ID" value="NZ_CP045650.1"/>
</dbReference>
<dbReference type="AlphaFoldDB" id="A0A5Q0NYX7"/>
<dbReference type="InterPro" id="IPR007358">
    <property type="entry name" value="Nucleoid_associated_NdpA"/>
</dbReference>